<dbReference type="InterPro" id="IPR008592">
    <property type="entry name" value="DUF874"/>
</dbReference>
<dbReference type="InterPro" id="IPR005490">
    <property type="entry name" value="LD_TPept_cat_dom"/>
</dbReference>
<feature type="domain" description="L,D-TPase catalytic" evidence="12">
    <location>
        <begin position="204"/>
        <end position="335"/>
    </location>
</feature>
<evidence type="ECO:0000256" key="10">
    <source>
        <dbReference type="SAM" id="Coils"/>
    </source>
</evidence>
<comment type="pathway">
    <text evidence="1 9">Cell wall biogenesis; peptidoglycan biosynthesis.</text>
</comment>
<dbReference type="CDD" id="cd16913">
    <property type="entry name" value="YkuD_like"/>
    <property type="match status" value="1"/>
</dbReference>
<accession>A0A318XL27</accession>
<dbReference type="GO" id="GO:0008360">
    <property type="term" value="P:regulation of cell shape"/>
    <property type="evidence" value="ECO:0007669"/>
    <property type="project" value="UniProtKB-UniRule"/>
</dbReference>
<dbReference type="InterPro" id="IPR038063">
    <property type="entry name" value="Transpep_catalytic_dom"/>
</dbReference>
<dbReference type="GO" id="GO:0071972">
    <property type="term" value="F:peptidoglycan L,D-transpeptidase activity"/>
    <property type="evidence" value="ECO:0007669"/>
    <property type="project" value="TreeGrafter"/>
</dbReference>
<keyword evidence="6 9" id="KW-0133">Cell shape</keyword>
<dbReference type="EMBL" id="QKMR01000012">
    <property type="protein sequence ID" value="PYG87261.1"/>
    <property type="molecule type" value="Genomic_DNA"/>
</dbReference>
<feature type="active site" description="Nucleophile" evidence="9">
    <location>
        <position position="305"/>
    </location>
</feature>
<dbReference type="GO" id="GO:0005576">
    <property type="term" value="C:extracellular region"/>
    <property type="evidence" value="ECO:0007669"/>
    <property type="project" value="TreeGrafter"/>
</dbReference>
<dbReference type="InterPro" id="IPR036366">
    <property type="entry name" value="PGBDSf"/>
</dbReference>
<dbReference type="SUPFAM" id="SSF47090">
    <property type="entry name" value="PGBD-like"/>
    <property type="match status" value="1"/>
</dbReference>
<evidence type="ECO:0000256" key="3">
    <source>
        <dbReference type="ARBA" id="ARBA00022676"/>
    </source>
</evidence>
<evidence type="ECO:0000256" key="4">
    <source>
        <dbReference type="ARBA" id="ARBA00022679"/>
    </source>
</evidence>
<dbReference type="InterPro" id="IPR050979">
    <property type="entry name" value="LD-transpeptidase"/>
</dbReference>
<dbReference type="GO" id="GO:0018104">
    <property type="term" value="P:peptidoglycan-protein cross-linking"/>
    <property type="evidence" value="ECO:0007669"/>
    <property type="project" value="TreeGrafter"/>
</dbReference>
<sequence length="350" mass="39196">MIRKYLCIGAAVIALLHGSSAFCAESSIYAEQNGASIPPAASEATITQDELNLRQEQLEKEKLQLKNDQEKLKKEQEQLKSEQDKLKKAQQQLKLDQEKLKNEQEQLKKAQEKINLQNKQAKLNTEITGKNYLGYLKNLGYYKKVYKNDETLNIRNTILLFQSNHNMTVTGTWDEATKAMLVKRLVSPSFTYLDTIKAAPSNGKWIVVNKTKKTLTLYEGAKVIKKYAVAVGNPATLTKSGKFIVTMKIVNPDWGGGGFSKPIKGGVPENPLGSRWLGINRTDGSYGIHGTNSFYSIGKYISHGCIRMQNYCVEELYPLVPLKANVWVGTQSELINWGVSQNPFEIQSGN</sequence>
<dbReference type="Gene3D" id="2.40.440.10">
    <property type="entry name" value="L,D-transpeptidase catalytic domain-like"/>
    <property type="match status" value="1"/>
</dbReference>
<feature type="signal peptide" evidence="11">
    <location>
        <begin position="1"/>
        <end position="23"/>
    </location>
</feature>
<dbReference type="Pfam" id="PF05917">
    <property type="entry name" value="DUF874"/>
    <property type="match status" value="1"/>
</dbReference>
<keyword evidence="11" id="KW-0732">Signal</keyword>
<evidence type="ECO:0000313" key="13">
    <source>
        <dbReference type="EMBL" id="PYG87261.1"/>
    </source>
</evidence>
<dbReference type="RefSeq" id="WP_110462198.1">
    <property type="nucleotide sequence ID" value="NZ_QKMR01000012.1"/>
</dbReference>
<dbReference type="UniPathway" id="UPA00219"/>
<keyword evidence="7 9" id="KW-0573">Peptidoglycan synthesis</keyword>
<evidence type="ECO:0000259" key="12">
    <source>
        <dbReference type="PROSITE" id="PS52029"/>
    </source>
</evidence>
<proteinExistence type="inferred from homology"/>
<evidence type="ECO:0000256" key="1">
    <source>
        <dbReference type="ARBA" id="ARBA00004752"/>
    </source>
</evidence>
<evidence type="ECO:0000256" key="5">
    <source>
        <dbReference type="ARBA" id="ARBA00022801"/>
    </source>
</evidence>
<dbReference type="PANTHER" id="PTHR30582:SF24">
    <property type="entry name" value="L,D-TRANSPEPTIDASE ERFK_SRFK-RELATED"/>
    <property type="match status" value="1"/>
</dbReference>
<dbReference type="GO" id="GO:0071555">
    <property type="term" value="P:cell wall organization"/>
    <property type="evidence" value="ECO:0007669"/>
    <property type="project" value="UniProtKB-UniRule"/>
</dbReference>
<keyword evidence="10" id="KW-0175">Coiled coil</keyword>
<evidence type="ECO:0000256" key="7">
    <source>
        <dbReference type="ARBA" id="ARBA00022984"/>
    </source>
</evidence>
<evidence type="ECO:0000313" key="14">
    <source>
        <dbReference type="Proteomes" id="UP000248132"/>
    </source>
</evidence>
<dbReference type="InterPro" id="IPR036365">
    <property type="entry name" value="PGBD-like_sf"/>
</dbReference>
<dbReference type="Gene3D" id="1.10.101.10">
    <property type="entry name" value="PGBD-like superfamily/PGBD"/>
    <property type="match status" value="1"/>
</dbReference>
<feature type="coiled-coil region" evidence="10">
    <location>
        <begin position="41"/>
        <end position="124"/>
    </location>
</feature>
<evidence type="ECO:0000256" key="2">
    <source>
        <dbReference type="ARBA" id="ARBA00005992"/>
    </source>
</evidence>
<keyword evidence="4" id="KW-0808">Transferase</keyword>
<evidence type="ECO:0000256" key="11">
    <source>
        <dbReference type="SAM" id="SignalP"/>
    </source>
</evidence>
<dbReference type="SUPFAM" id="SSF141523">
    <property type="entry name" value="L,D-transpeptidase catalytic domain-like"/>
    <property type="match status" value="1"/>
</dbReference>
<dbReference type="PROSITE" id="PS52029">
    <property type="entry name" value="LD_TPASE"/>
    <property type="match status" value="1"/>
</dbReference>
<dbReference type="OrthoDB" id="9787225at2"/>
<dbReference type="Pfam" id="PF03734">
    <property type="entry name" value="YkuD"/>
    <property type="match status" value="1"/>
</dbReference>
<keyword evidence="8 9" id="KW-0961">Cell wall biogenesis/degradation</keyword>
<protein>
    <submittedName>
        <fullName evidence="13">Uncharacterized protein DUF874</fullName>
    </submittedName>
</protein>
<comment type="caution">
    <text evidence="13">The sequence shown here is derived from an EMBL/GenBank/DDBJ whole genome shotgun (WGS) entry which is preliminary data.</text>
</comment>
<feature type="active site" description="Proton donor/acceptor" evidence="9">
    <location>
        <position position="289"/>
    </location>
</feature>
<keyword evidence="3" id="KW-0328">Glycosyltransferase</keyword>
<comment type="similarity">
    <text evidence="2">Belongs to the YkuD family.</text>
</comment>
<keyword evidence="5" id="KW-0378">Hydrolase</keyword>
<evidence type="ECO:0000256" key="6">
    <source>
        <dbReference type="ARBA" id="ARBA00022960"/>
    </source>
</evidence>
<dbReference type="AlphaFoldDB" id="A0A318XL27"/>
<dbReference type="GO" id="GO:0016757">
    <property type="term" value="F:glycosyltransferase activity"/>
    <property type="evidence" value="ECO:0007669"/>
    <property type="project" value="UniProtKB-KW"/>
</dbReference>
<evidence type="ECO:0000256" key="9">
    <source>
        <dbReference type="PROSITE-ProRule" id="PRU01373"/>
    </source>
</evidence>
<evidence type="ECO:0000256" key="8">
    <source>
        <dbReference type="ARBA" id="ARBA00023316"/>
    </source>
</evidence>
<keyword evidence="14" id="KW-1185">Reference proteome</keyword>
<dbReference type="Proteomes" id="UP000248132">
    <property type="component" value="Unassembled WGS sequence"/>
</dbReference>
<name>A0A318XL27_9FIRM</name>
<gene>
    <name evidence="13" type="ORF">LY28_02166</name>
</gene>
<reference evidence="13 14" key="1">
    <citation type="submission" date="2018-06" db="EMBL/GenBank/DDBJ databases">
        <title>Genomic Encyclopedia of Type Strains, Phase I: the one thousand microbial genomes (KMG-I) project.</title>
        <authorList>
            <person name="Kyrpides N."/>
        </authorList>
    </citation>
    <scope>NUCLEOTIDE SEQUENCE [LARGE SCALE GENOMIC DNA]</scope>
    <source>
        <strain evidence="13 14">DSM 19573</strain>
    </source>
</reference>
<organism evidence="13 14">
    <name type="scientific">Ruminiclostridium sufflavum DSM 19573</name>
    <dbReference type="NCBI Taxonomy" id="1121337"/>
    <lineage>
        <taxon>Bacteria</taxon>
        <taxon>Bacillati</taxon>
        <taxon>Bacillota</taxon>
        <taxon>Clostridia</taxon>
        <taxon>Eubacteriales</taxon>
        <taxon>Oscillospiraceae</taxon>
        <taxon>Ruminiclostridium</taxon>
    </lineage>
</organism>
<feature type="chain" id="PRO_5016308343" evidence="11">
    <location>
        <begin position="24"/>
        <end position="350"/>
    </location>
</feature>
<dbReference type="PANTHER" id="PTHR30582">
    <property type="entry name" value="L,D-TRANSPEPTIDASE"/>
    <property type="match status" value="1"/>
</dbReference>